<feature type="region of interest" description="Disordered" evidence="1">
    <location>
        <begin position="404"/>
        <end position="423"/>
    </location>
</feature>
<sequence>MRTTRYTTRFSRPFLVPVMALVMAGGTLLPGPASAISLPSLSGAGKSAGDAVGNAVNDGLFYSIGGGSVLSQSPTSNSMQLLGLKAGINSDLMCGNFDIKTTVSNQLNGLTSGFKDLMGSVVQGATGAVTSMPAMVIQRANPGLYDMITNGVAQAGLSFDRSKLSCENLSKKLADYTMGDRAWTDSAVGDEYRDAVTRSGGDALKAEEAKDNATGEEGARWIGGQKAGGKGQPAIQPTRDMAKAGYNMMNNLPVNSSSSVPKNQCNGSACRIFSNAEEAAAAVVKVLGDRSIRTCTDPSQCQSGGEDNAPGASVAGTGFGPMLDEATKTNLETLNRLVNSRGAPSAEELGKLKTGGLAVTRGVIEALRDDTDRSALVQRLAGELAMADTIETALAMRQMLTTGESEPNAAAQKQAIEEGDRRVGSLDRGLENLKNEMELRRAVSSNSLLKTLERQEIRNSTNQLIQKGNGADEKMGALEQKDDK</sequence>
<feature type="region of interest" description="Disordered" evidence="1">
    <location>
        <begin position="297"/>
        <end position="317"/>
    </location>
</feature>
<evidence type="ECO:0000313" key="3">
    <source>
        <dbReference type="Proteomes" id="UP000254463"/>
    </source>
</evidence>
<reference evidence="2 3" key="1">
    <citation type="submission" date="2018-06" db="EMBL/GenBank/DDBJ databases">
        <authorList>
            <consortium name="Pathogen Informatics"/>
            <person name="Doyle S."/>
        </authorList>
    </citation>
    <scope>NUCLEOTIDE SEQUENCE [LARGE SCALE GENOMIC DNA]</scope>
    <source>
        <strain evidence="2 3">NCTC6385</strain>
    </source>
</reference>
<dbReference type="NCBIfam" id="TIGR03755">
    <property type="entry name" value="conj_TIGR03755"/>
    <property type="match status" value="1"/>
</dbReference>
<evidence type="ECO:0000256" key="1">
    <source>
        <dbReference type="SAM" id="MobiDB-lite"/>
    </source>
</evidence>
<evidence type="ECO:0000313" key="2">
    <source>
        <dbReference type="EMBL" id="SUF97795.1"/>
    </source>
</evidence>
<name>A0A7D8IPM5_SALER</name>
<dbReference type="InterPro" id="IPR021204">
    <property type="entry name" value="Integr_conj_element_PFL4711"/>
</dbReference>
<feature type="compositionally biased region" description="Basic and acidic residues" evidence="1">
    <location>
        <begin position="208"/>
        <end position="219"/>
    </location>
</feature>
<accession>A0A7D8IPM5</accession>
<feature type="compositionally biased region" description="Basic and acidic residues" evidence="1">
    <location>
        <begin position="470"/>
        <end position="484"/>
    </location>
</feature>
<gene>
    <name evidence="2" type="ORF">NCTC6385_04850</name>
</gene>
<organism evidence="2 3">
    <name type="scientific">Salmonella enterica</name>
    <name type="common">Salmonella choleraesuis</name>
    <dbReference type="NCBI Taxonomy" id="28901"/>
    <lineage>
        <taxon>Bacteria</taxon>
        <taxon>Pseudomonadati</taxon>
        <taxon>Pseudomonadota</taxon>
        <taxon>Gammaproteobacteria</taxon>
        <taxon>Enterobacterales</taxon>
        <taxon>Enterobacteriaceae</taxon>
        <taxon>Salmonella</taxon>
    </lineage>
</organism>
<feature type="region of interest" description="Disordered" evidence="1">
    <location>
        <begin position="208"/>
        <end position="234"/>
    </location>
</feature>
<dbReference type="AlphaFoldDB" id="A0A7D8IPM5"/>
<proteinExistence type="predicted"/>
<protein>
    <submittedName>
        <fullName evidence="2">Conserved uncharacterized protein</fullName>
    </submittedName>
</protein>
<feature type="region of interest" description="Disordered" evidence="1">
    <location>
        <begin position="454"/>
        <end position="484"/>
    </location>
</feature>
<dbReference type="EMBL" id="UGWV01000002">
    <property type="protein sequence ID" value="SUF97795.1"/>
    <property type="molecule type" value="Genomic_DNA"/>
</dbReference>
<dbReference type="Proteomes" id="UP000254463">
    <property type="component" value="Unassembled WGS sequence"/>
</dbReference>